<dbReference type="Gene3D" id="3.30.200.20">
    <property type="entry name" value="Phosphorylase Kinase, domain 1"/>
    <property type="match status" value="1"/>
</dbReference>
<proteinExistence type="predicted"/>
<evidence type="ECO:0000313" key="7">
    <source>
        <dbReference type="EMBL" id="GMS99534.1"/>
    </source>
</evidence>
<keyword evidence="8" id="KW-1185">Reference proteome</keyword>
<gene>
    <name evidence="7" type="ORF">PENTCL1PPCAC_21709</name>
</gene>
<name>A0AAV5U027_9BILA</name>
<dbReference type="GO" id="GO:0005737">
    <property type="term" value="C:cytoplasm"/>
    <property type="evidence" value="ECO:0007669"/>
    <property type="project" value="TreeGrafter"/>
</dbReference>
<dbReference type="EMBL" id="BTSX01000005">
    <property type="protein sequence ID" value="GMS99534.1"/>
    <property type="molecule type" value="Genomic_DNA"/>
</dbReference>
<evidence type="ECO:0000256" key="5">
    <source>
        <dbReference type="SAM" id="Coils"/>
    </source>
</evidence>
<dbReference type="AlphaFoldDB" id="A0AAV5U027"/>
<accession>A0AAV5U027</accession>
<feature type="non-terminal residue" evidence="7">
    <location>
        <position position="207"/>
    </location>
</feature>
<sequence>MSSSLTQKHEIFDETANLRLNEPNRTADADNLLQEIKKLREEMERLRSENIQDEEENQRLSKSINDVESRIKFARFRSRFVEEFTVTGVLGIGGCGCVFEGKKKLDDFSYAVKRIAVEPKNIDKALEEVRAMARLDHHAIVKYNCTWIENPPEEWQILADDKMFKDIELKNRQLADVKEWNTKKNDIRNQIQKCKSNPAFIYIQMQV</sequence>
<keyword evidence="5" id="KW-0175">Coiled coil</keyword>
<keyword evidence="2" id="KW-0547">Nucleotide-binding</keyword>
<dbReference type="GO" id="GO:0004694">
    <property type="term" value="F:eukaryotic translation initiation factor 2alpha kinase activity"/>
    <property type="evidence" value="ECO:0007669"/>
    <property type="project" value="TreeGrafter"/>
</dbReference>
<dbReference type="PANTHER" id="PTHR11042">
    <property type="entry name" value="EUKARYOTIC TRANSLATION INITIATION FACTOR 2-ALPHA KINASE EIF2-ALPHA KINASE -RELATED"/>
    <property type="match status" value="1"/>
</dbReference>
<evidence type="ECO:0000256" key="2">
    <source>
        <dbReference type="ARBA" id="ARBA00022741"/>
    </source>
</evidence>
<evidence type="ECO:0000259" key="6">
    <source>
        <dbReference type="PROSITE" id="PS50011"/>
    </source>
</evidence>
<evidence type="ECO:0000256" key="4">
    <source>
        <dbReference type="ARBA" id="ARBA00022840"/>
    </source>
</evidence>
<dbReference type="InterPro" id="IPR011009">
    <property type="entry name" value="Kinase-like_dom_sf"/>
</dbReference>
<protein>
    <recommendedName>
        <fullName evidence="6">Protein kinase domain-containing protein</fullName>
    </recommendedName>
</protein>
<dbReference type="InterPro" id="IPR050339">
    <property type="entry name" value="CC_SR_Kinase"/>
</dbReference>
<reference evidence="7" key="1">
    <citation type="submission" date="2023-10" db="EMBL/GenBank/DDBJ databases">
        <title>Genome assembly of Pristionchus species.</title>
        <authorList>
            <person name="Yoshida K."/>
            <person name="Sommer R.J."/>
        </authorList>
    </citation>
    <scope>NUCLEOTIDE SEQUENCE</scope>
    <source>
        <strain evidence="7">RS0144</strain>
    </source>
</reference>
<keyword evidence="1" id="KW-0808">Transferase</keyword>
<dbReference type="PANTHER" id="PTHR11042:SF91">
    <property type="entry name" value="EUKARYOTIC TRANSLATION INITIATION FACTOR 2-ALPHA KINASE"/>
    <property type="match status" value="1"/>
</dbReference>
<feature type="coiled-coil region" evidence="5">
    <location>
        <begin position="29"/>
        <end position="70"/>
    </location>
</feature>
<dbReference type="FunFam" id="3.30.200.20:FF:000706">
    <property type="entry name" value="Protein kinase"/>
    <property type="match status" value="1"/>
</dbReference>
<dbReference type="Proteomes" id="UP001432027">
    <property type="component" value="Unassembled WGS sequence"/>
</dbReference>
<keyword evidence="4" id="KW-0067">ATP-binding</keyword>
<dbReference type="SUPFAM" id="SSF56112">
    <property type="entry name" value="Protein kinase-like (PK-like)"/>
    <property type="match status" value="1"/>
</dbReference>
<dbReference type="GO" id="GO:0005634">
    <property type="term" value="C:nucleus"/>
    <property type="evidence" value="ECO:0007669"/>
    <property type="project" value="TreeGrafter"/>
</dbReference>
<evidence type="ECO:0000313" key="8">
    <source>
        <dbReference type="Proteomes" id="UP001432027"/>
    </source>
</evidence>
<organism evidence="7 8">
    <name type="scientific">Pristionchus entomophagus</name>
    <dbReference type="NCBI Taxonomy" id="358040"/>
    <lineage>
        <taxon>Eukaryota</taxon>
        <taxon>Metazoa</taxon>
        <taxon>Ecdysozoa</taxon>
        <taxon>Nematoda</taxon>
        <taxon>Chromadorea</taxon>
        <taxon>Rhabditida</taxon>
        <taxon>Rhabditina</taxon>
        <taxon>Diplogasteromorpha</taxon>
        <taxon>Diplogasteroidea</taxon>
        <taxon>Neodiplogasteridae</taxon>
        <taxon>Pristionchus</taxon>
    </lineage>
</organism>
<dbReference type="InterPro" id="IPR000719">
    <property type="entry name" value="Prot_kinase_dom"/>
</dbReference>
<feature type="domain" description="Protein kinase" evidence="6">
    <location>
        <begin position="84"/>
        <end position="207"/>
    </location>
</feature>
<comment type="caution">
    <text evidence="7">The sequence shown here is derived from an EMBL/GenBank/DDBJ whole genome shotgun (WGS) entry which is preliminary data.</text>
</comment>
<dbReference type="GO" id="GO:0005524">
    <property type="term" value="F:ATP binding"/>
    <property type="evidence" value="ECO:0007669"/>
    <property type="project" value="UniProtKB-KW"/>
</dbReference>
<evidence type="ECO:0000256" key="1">
    <source>
        <dbReference type="ARBA" id="ARBA00022679"/>
    </source>
</evidence>
<keyword evidence="3" id="KW-0418">Kinase</keyword>
<evidence type="ECO:0000256" key="3">
    <source>
        <dbReference type="ARBA" id="ARBA00022777"/>
    </source>
</evidence>
<dbReference type="PROSITE" id="PS50011">
    <property type="entry name" value="PROTEIN_KINASE_DOM"/>
    <property type="match status" value="1"/>
</dbReference>